<reference evidence="1 2" key="1">
    <citation type="submission" date="2017-11" db="EMBL/GenBank/DDBJ databases">
        <title>Evolution of Phototrophy in the Chloroflexi Phylum Driven by Horizontal Gene Transfer.</title>
        <authorList>
            <person name="Ward L.M."/>
            <person name="Hemp J."/>
            <person name="Shih P.M."/>
            <person name="Mcglynn S.E."/>
            <person name="Fischer W."/>
        </authorList>
    </citation>
    <scope>NUCLEOTIDE SEQUENCE [LARGE SCALE GENOMIC DNA]</scope>
    <source>
        <strain evidence="1">JP3_13</strain>
    </source>
</reference>
<evidence type="ECO:0000313" key="1">
    <source>
        <dbReference type="EMBL" id="PJF34085.1"/>
    </source>
</evidence>
<protein>
    <submittedName>
        <fullName evidence="1">Uncharacterized protein</fullName>
    </submittedName>
</protein>
<comment type="caution">
    <text evidence="1">The sequence shown here is derived from an EMBL/GenBank/DDBJ whole genome shotgun (WGS) entry which is preliminary data.</text>
</comment>
<organism evidence="1 2">
    <name type="scientific">Candidatus Thermofonsia Clade 1 bacterium</name>
    <dbReference type="NCBI Taxonomy" id="2364210"/>
    <lineage>
        <taxon>Bacteria</taxon>
        <taxon>Bacillati</taxon>
        <taxon>Chloroflexota</taxon>
        <taxon>Candidatus Thermofontia</taxon>
        <taxon>Candidatus Thermofonsia Clade 1</taxon>
    </lineage>
</organism>
<gene>
    <name evidence="1" type="ORF">CUN49_16985</name>
</gene>
<name>A0A2M8P946_9CHLR</name>
<proteinExistence type="predicted"/>
<evidence type="ECO:0000313" key="2">
    <source>
        <dbReference type="Proteomes" id="UP000229681"/>
    </source>
</evidence>
<feature type="non-terminal residue" evidence="1">
    <location>
        <position position="76"/>
    </location>
</feature>
<sequence>MLSDRRTARPLTVIAVAVLLLMALIGFLTFIPAGAITAAAQERSAEAQRLLAGSLARRIENFFNTYSNVLISLASR</sequence>
<accession>A0A2M8P946</accession>
<dbReference type="Proteomes" id="UP000229681">
    <property type="component" value="Unassembled WGS sequence"/>
</dbReference>
<dbReference type="AlphaFoldDB" id="A0A2M8P946"/>
<dbReference type="EMBL" id="PGTM01000612">
    <property type="protein sequence ID" value="PJF34085.1"/>
    <property type="molecule type" value="Genomic_DNA"/>
</dbReference>